<reference evidence="1" key="1">
    <citation type="submission" date="2021-05" db="EMBL/GenBank/DDBJ databases">
        <title>Comparative genomics of three Colletotrichum scovillei strains and genetic complementation revealed genes involved fungal growth and virulence on chili pepper.</title>
        <authorList>
            <person name="Hsieh D.-K."/>
            <person name="Chuang S.-C."/>
            <person name="Chen C.-Y."/>
            <person name="Chao Y.-T."/>
            <person name="Lu M.-Y.J."/>
            <person name="Lee M.-H."/>
            <person name="Shih M.-C."/>
        </authorList>
    </citation>
    <scope>NUCLEOTIDE SEQUENCE</scope>
    <source>
        <strain evidence="1">Coll-153</strain>
    </source>
</reference>
<dbReference type="AlphaFoldDB" id="A0A9P7R725"/>
<dbReference type="EMBL" id="JAESDN010000006">
    <property type="protein sequence ID" value="KAG7048949.1"/>
    <property type="molecule type" value="Genomic_DNA"/>
</dbReference>
<comment type="caution">
    <text evidence="1">The sequence shown here is derived from an EMBL/GenBank/DDBJ whole genome shotgun (WGS) entry which is preliminary data.</text>
</comment>
<evidence type="ECO:0000313" key="2">
    <source>
        <dbReference type="Proteomes" id="UP000699042"/>
    </source>
</evidence>
<sequence>MGILSLKLSSSFATDWILRLKLVVSPCIVCFAAKSVSRAQLHVRSGAVRDWTMSWLTGAASVWMRLTRKAADTGLFVRFSYREPRTSLTLPVGSE</sequence>
<name>A0A9P7R725_9PEZI</name>
<organism evidence="1 2">
    <name type="scientific">Colletotrichum scovillei</name>
    <dbReference type="NCBI Taxonomy" id="1209932"/>
    <lineage>
        <taxon>Eukaryota</taxon>
        <taxon>Fungi</taxon>
        <taxon>Dikarya</taxon>
        <taxon>Ascomycota</taxon>
        <taxon>Pezizomycotina</taxon>
        <taxon>Sordariomycetes</taxon>
        <taxon>Hypocreomycetidae</taxon>
        <taxon>Glomerellales</taxon>
        <taxon>Glomerellaceae</taxon>
        <taxon>Colletotrichum</taxon>
        <taxon>Colletotrichum acutatum species complex</taxon>
    </lineage>
</organism>
<gene>
    <name evidence="1" type="ORF">JMJ77_014576</name>
</gene>
<evidence type="ECO:0000313" key="1">
    <source>
        <dbReference type="EMBL" id="KAG7048949.1"/>
    </source>
</evidence>
<protein>
    <submittedName>
        <fullName evidence="1">Uncharacterized protein</fullName>
    </submittedName>
</protein>
<keyword evidence="2" id="KW-1185">Reference proteome</keyword>
<dbReference type="Proteomes" id="UP000699042">
    <property type="component" value="Unassembled WGS sequence"/>
</dbReference>
<proteinExistence type="predicted"/>
<accession>A0A9P7R725</accession>